<evidence type="ECO:0000256" key="1">
    <source>
        <dbReference type="ARBA" id="ARBA00001931"/>
    </source>
</evidence>
<comment type="similarity">
    <text evidence="2">Belongs to the bacterial PQQ dehydrogenase family.</text>
</comment>
<name>A0A844XD58_9SPHN</name>
<reference evidence="6 7" key="2">
    <citation type="submission" date="2020-02" db="EMBL/GenBank/DDBJ databases">
        <title>Erythrobacter dongmakensis sp. nov., isolated from a tidal mudflat.</title>
        <authorList>
            <person name="Kim I.S."/>
        </authorList>
    </citation>
    <scope>NUCLEOTIDE SEQUENCE [LARGE SCALE GENOMIC DNA]</scope>
    <source>
        <strain evidence="6 7">GH3-10</strain>
    </source>
</reference>
<feature type="chain" id="PRO_5032653598" evidence="4">
    <location>
        <begin position="33"/>
        <end position="659"/>
    </location>
</feature>
<gene>
    <name evidence="6" type="ORF">GRF63_06855</name>
</gene>
<dbReference type="SUPFAM" id="SSF50998">
    <property type="entry name" value="Quinoprotein alcohol dehydrogenase-like"/>
    <property type="match status" value="1"/>
</dbReference>
<dbReference type="GO" id="GO:0016491">
    <property type="term" value="F:oxidoreductase activity"/>
    <property type="evidence" value="ECO:0007669"/>
    <property type="project" value="UniProtKB-KW"/>
</dbReference>
<dbReference type="AlphaFoldDB" id="A0A844XD58"/>
<evidence type="ECO:0000313" key="6">
    <source>
        <dbReference type="EMBL" id="MWV27622.1"/>
    </source>
</evidence>
<dbReference type="RefSeq" id="WP_160485175.1">
    <property type="nucleotide sequence ID" value="NZ_WUBR01000001.1"/>
</dbReference>
<organism evidence="6 7">
    <name type="scientific">Aurantiacibacter rhizosphaerae</name>
    <dbReference type="NCBI Taxonomy" id="2691582"/>
    <lineage>
        <taxon>Bacteria</taxon>
        <taxon>Pseudomonadati</taxon>
        <taxon>Pseudomonadota</taxon>
        <taxon>Alphaproteobacteria</taxon>
        <taxon>Sphingomonadales</taxon>
        <taxon>Erythrobacteraceae</taxon>
        <taxon>Aurantiacibacter</taxon>
    </lineage>
</organism>
<evidence type="ECO:0000259" key="5">
    <source>
        <dbReference type="Pfam" id="PF01011"/>
    </source>
</evidence>
<dbReference type="Pfam" id="PF01011">
    <property type="entry name" value="PQQ"/>
    <property type="match status" value="1"/>
</dbReference>
<feature type="domain" description="Pyrrolo-quinoline quinone repeat" evidence="5">
    <location>
        <begin position="57"/>
        <end position="624"/>
    </location>
</feature>
<reference evidence="6 7" key="1">
    <citation type="submission" date="2019-12" db="EMBL/GenBank/DDBJ databases">
        <authorList>
            <person name="Lee S.D."/>
        </authorList>
    </citation>
    <scope>NUCLEOTIDE SEQUENCE [LARGE SCALE GENOMIC DNA]</scope>
    <source>
        <strain evidence="6 7">GH3-10</strain>
    </source>
</reference>
<proteinExistence type="inferred from homology"/>
<dbReference type="Proteomes" id="UP000461409">
    <property type="component" value="Unassembled WGS sequence"/>
</dbReference>
<dbReference type="SMART" id="SM00564">
    <property type="entry name" value="PQQ"/>
    <property type="match status" value="6"/>
</dbReference>
<keyword evidence="4" id="KW-0732">Signal</keyword>
<evidence type="ECO:0000313" key="7">
    <source>
        <dbReference type="Proteomes" id="UP000461409"/>
    </source>
</evidence>
<accession>A0A844XD58</accession>
<dbReference type="InterPro" id="IPR011047">
    <property type="entry name" value="Quinoprotein_ADH-like_sf"/>
</dbReference>
<dbReference type="InterPro" id="IPR018391">
    <property type="entry name" value="PQQ_b-propeller_rpt"/>
</dbReference>
<comment type="cofactor">
    <cofactor evidence="1">
        <name>pyrroloquinoline quinone</name>
        <dbReference type="ChEBI" id="CHEBI:58442"/>
    </cofactor>
</comment>
<dbReference type="PANTHER" id="PTHR32303">
    <property type="entry name" value="QUINOPROTEIN ALCOHOL DEHYDROGENASE (CYTOCHROME C)"/>
    <property type="match status" value="1"/>
</dbReference>
<evidence type="ECO:0000256" key="4">
    <source>
        <dbReference type="SAM" id="SignalP"/>
    </source>
</evidence>
<keyword evidence="3" id="KW-0560">Oxidoreductase</keyword>
<feature type="signal peptide" evidence="4">
    <location>
        <begin position="1"/>
        <end position="32"/>
    </location>
</feature>
<dbReference type="EMBL" id="WUBR01000001">
    <property type="protein sequence ID" value="MWV27622.1"/>
    <property type="molecule type" value="Genomic_DNA"/>
</dbReference>
<dbReference type="Gene3D" id="2.140.10.10">
    <property type="entry name" value="Quinoprotein alcohol dehydrogenase-like superfamily"/>
    <property type="match status" value="1"/>
</dbReference>
<comment type="caution">
    <text evidence="6">The sequence shown here is derived from an EMBL/GenBank/DDBJ whole genome shotgun (WGS) entry which is preliminary data.</text>
</comment>
<keyword evidence="7" id="KW-1185">Reference proteome</keyword>
<dbReference type="PANTHER" id="PTHR32303:SF4">
    <property type="entry name" value="QUINOPROTEIN GLUCOSE DEHYDROGENASE"/>
    <property type="match status" value="1"/>
</dbReference>
<sequence length="659" mass="71385">MNTANRPHHTRTRQALRFALAASLGMALAACAATPQGEMTSASGAAVAGSSFDHESWDGYLGGADSSQYSSLSQINRSNVGQLEIAWEFPTGDGMPPLFNPVVAGGRMYVMNGDSQLVALDPATGAQIWESSLEGRIGTRGINYWTDGAGDERLMVLNNGLLRAINAATGEVIASFGSDGGVDLRDALPDDVVETAPLQTNNPGRIYKDTIIMSLPAGAYDYASAPANIHAYDVRTGALKWTFNTVPQEGEFGHDTWPETEEFSKFGGVHNWSESTVDTELGMVFIPTGTPRYDFYGGNREGDNLFGNSLIAIDAETGERVWHFQTVHHDLWDFDLPVAPKLMTITHDGKQVPIVIQGTKHGYIFVFDRRDGTPIWPIEEVAVPESDVPGEHASPTQPVPTWPEPYMRLSFTPDDINPYLPESDQEALRELFANSRWGDGPFVPPSIQGTIAFPGHNGGLNWGNVSADPDRQRLYVVSRELPLMLRIQADKRPEALDAMPNAEGEDLPYRWPVNFMLQSNGMGAMKPPFSNLTAYDMNTGEKIYSIPNGEILTLEEQGITGVGAQTPRSGPVSTAGGLLFVNTASDRAFRARDADTGAVLWEHRFDAGTEGVPAVYEVNGRQMITVPVGGMGHFLGGLGLPDPGPSRYVTFALPEGAQQ</sequence>
<protein>
    <submittedName>
        <fullName evidence="6">PQQ-binding-like beta-propeller repeat protein</fullName>
    </submittedName>
</protein>
<dbReference type="InterPro" id="IPR002372">
    <property type="entry name" value="PQQ_rpt_dom"/>
</dbReference>
<evidence type="ECO:0000256" key="3">
    <source>
        <dbReference type="ARBA" id="ARBA00023002"/>
    </source>
</evidence>
<evidence type="ECO:0000256" key="2">
    <source>
        <dbReference type="ARBA" id="ARBA00008156"/>
    </source>
</evidence>
<dbReference type="PROSITE" id="PS51257">
    <property type="entry name" value="PROKAR_LIPOPROTEIN"/>
    <property type="match status" value="1"/>
</dbReference>